<gene>
    <name evidence="13" type="ORF">DYB32_006232</name>
</gene>
<evidence type="ECO:0000259" key="11">
    <source>
        <dbReference type="PROSITE" id="PS50222"/>
    </source>
</evidence>
<dbReference type="GO" id="GO:0016175">
    <property type="term" value="F:superoxide-generating NAD(P)H oxidase activity"/>
    <property type="evidence" value="ECO:0007669"/>
    <property type="project" value="UniProtKB-ARBA"/>
</dbReference>
<dbReference type="GO" id="GO:0009653">
    <property type="term" value="P:anatomical structure morphogenesis"/>
    <property type="evidence" value="ECO:0007669"/>
    <property type="project" value="UniProtKB-ARBA"/>
</dbReference>
<feature type="domain" description="FAD-binding FR-type" evidence="12">
    <location>
        <begin position="621"/>
        <end position="725"/>
    </location>
</feature>
<evidence type="ECO:0000313" key="14">
    <source>
        <dbReference type="Proteomes" id="UP000285060"/>
    </source>
</evidence>
<dbReference type="SFLD" id="SFLDG01168">
    <property type="entry name" value="Ferric_reductase_subgroup_(FRE"/>
    <property type="match status" value="1"/>
</dbReference>
<dbReference type="FunFam" id="3.40.50.80:FF:000040">
    <property type="entry name" value="Respiratory burst oxidase protein D"/>
    <property type="match status" value="1"/>
</dbReference>
<evidence type="ECO:0000313" key="13">
    <source>
        <dbReference type="EMBL" id="RHY28129.1"/>
    </source>
</evidence>
<evidence type="ECO:0000256" key="9">
    <source>
        <dbReference type="ARBA" id="ARBA00023136"/>
    </source>
</evidence>
<keyword evidence="14" id="KW-1185">Reference proteome</keyword>
<evidence type="ECO:0000256" key="2">
    <source>
        <dbReference type="ARBA" id="ARBA00022630"/>
    </source>
</evidence>
<dbReference type="Gene3D" id="3.40.50.80">
    <property type="entry name" value="Nucleotide-binding domain of ferredoxin-NADP reductase (FNR) module"/>
    <property type="match status" value="1"/>
</dbReference>
<feature type="transmembrane region" description="Helical" evidence="10">
    <location>
        <begin position="398"/>
        <end position="419"/>
    </location>
</feature>
<keyword evidence="3 10" id="KW-0812">Transmembrane</keyword>
<dbReference type="GO" id="GO:0005886">
    <property type="term" value="C:plasma membrane"/>
    <property type="evidence" value="ECO:0007669"/>
    <property type="project" value="TreeGrafter"/>
</dbReference>
<feature type="transmembrane region" description="Helical" evidence="10">
    <location>
        <begin position="596"/>
        <end position="612"/>
    </location>
</feature>
<evidence type="ECO:0000256" key="7">
    <source>
        <dbReference type="ARBA" id="ARBA00022989"/>
    </source>
</evidence>
<dbReference type="VEuPathDB" id="FungiDB:H310_00630"/>
<comment type="caution">
    <text evidence="13">The sequence shown here is derived from an EMBL/GenBank/DDBJ whole genome shotgun (WGS) entry which is preliminary data.</text>
</comment>
<dbReference type="PROSITE" id="PS50222">
    <property type="entry name" value="EF_HAND_2"/>
    <property type="match status" value="1"/>
</dbReference>
<feature type="transmembrane region" description="Helical" evidence="10">
    <location>
        <begin position="431"/>
        <end position="451"/>
    </location>
</feature>
<dbReference type="PANTHER" id="PTHR11972">
    <property type="entry name" value="NADPH OXIDASE"/>
    <property type="match status" value="1"/>
</dbReference>
<dbReference type="InterPro" id="IPR013112">
    <property type="entry name" value="FAD-bd_8"/>
</dbReference>
<dbReference type="GO" id="GO:0005509">
    <property type="term" value="F:calcium ion binding"/>
    <property type="evidence" value="ECO:0007669"/>
    <property type="project" value="InterPro"/>
</dbReference>
<comment type="subcellular location">
    <subcellularLocation>
        <location evidence="1">Membrane</location>
        <topology evidence="1">Multi-pass membrane protein</topology>
    </subcellularLocation>
</comment>
<proteinExistence type="predicted"/>
<keyword evidence="9 10" id="KW-0472">Membrane</keyword>
<dbReference type="InterPro" id="IPR017927">
    <property type="entry name" value="FAD-bd_FR_type"/>
</dbReference>
<protein>
    <recommendedName>
        <fullName evidence="15">FAD-binding FR-type domain-containing protein</fullName>
    </recommendedName>
</protein>
<dbReference type="PROSITE" id="PS51384">
    <property type="entry name" value="FAD_FR"/>
    <property type="match status" value="1"/>
</dbReference>
<evidence type="ECO:0000259" key="12">
    <source>
        <dbReference type="PROSITE" id="PS51384"/>
    </source>
</evidence>
<keyword evidence="8" id="KW-0560">Oxidoreductase</keyword>
<dbReference type="Pfam" id="PF08030">
    <property type="entry name" value="NAD_binding_6"/>
    <property type="match status" value="1"/>
</dbReference>
<evidence type="ECO:0000256" key="5">
    <source>
        <dbReference type="ARBA" id="ARBA00022827"/>
    </source>
</evidence>
<dbReference type="Gene3D" id="2.40.30.10">
    <property type="entry name" value="Translation factors"/>
    <property type="match status" value="1"/>
</dbReference>
<reference evidence="13 14" key="1">
    <citation type="submission" date="2018-08" db="EMBL/GenBank/DDBJ databases">
        <title>Aphanomyces genome sequencing and annotation.</title>
        <authorList>
            <person name="Minardi D."/>
            <person name="Oidtmann B."/>
            <person name="Van Der Giezen M."/>
            <person name="Studholme D.J."/>
        </authorList>
    </citation>
    <scope>NUCLEOTIDE SEQUENCE [LARGE SCALE GENOMIC DNA]</scope>
    <source>
        <strain evidence="13 14">NJM0002</strain>
    </source>
</reference>
<dbReference type="InterPro" id="IPR039261">
    <property type="entry name" value="FNR_nucleotide-bd"/>
</dbReference>
<dbReference type="SFLD" id="SFLDS00052">
    <property type="entry name" value="Ferric_Reductase_Domain"/>
    <property type="match status" value="1"/>
</dbReference>
<feature type="transmembrane region" description="Helical" evidence="10">
    <location>
        <begin position="570"/>
        <end position="590"/>
    </location>
</feature>
<dbReference type="SUPFAM" id="SSF63380">
    <property type="entry name" value="Riboflavin synthase domain-like"/>
    <property type="match status" value="1"/>
</dbReference>
<dbReference type="AlphaFoldDB" id="A0A3R6WJS8"/>
<dbReference type="Pfam" id="PF01794">
    <property type="entry name" value="Ferric_reduct"/>
    <property type="match status" value="1"/>
</dbReference>
<feature type="domain" description="EF-hand" evidence="11">
    <location>
        <begin position="280"/>
        <end position="315"/>
    </location>
</feature>
<dbReference type="PRINTS" id="PR00466">
    <property type="entry name" value="GP91PHOX"/>
</dbReference>
<organism evidence="13 14">
    <name type="scientific">Aphanomyces invadans</name>
    <dbReference type="NCBI Taxonomy" id="157072"/>
    <lineage>
        <taxon>Eukaryota</taxon>
        <taxon>Sar</taxon>
        <taxon>Stramenopiles</taxon>
        <taxon>Oomycota</taxon>
        <taxon>Saprolegniomycetes</taxon>
        <taxon>Saprolegniales</taxon>
        <taxon>Verrucalvaceae</taxon>
        <taxon>Aphanomyces</taxon>
    </lineage>
</organism>
<keyword evidence="5" id="KW-0274">FAD</keyword>
<sequence length="916" mass="102642">MVSINLAVVSCVHPTLPKNTFESPPAGPNIARSSCYAATDMHTRQPVNAAVLAERRKCNNLSFINEGEVKEPTHYNARTPQAGRSNDDAIIDVAEFNETVTPQTPRLLLPTSPSANPSGARISSLVKSERASRVSMVLQSTAVYQRLSMTVGVQPSLDGMLSESVRTPVLCDEKPSCMYSFDSNASAMDTRRHAGGAPSNILGSMRDVDTVRGMSLSMAKLHALRDLLGSITDVNGHIDRATFSHTFDIADPSAFVCSANPNQINAKALLVETCVELDIDDEEKLAFIFDSIDQDKSMYVTAAQVADLLAANFASFKLVAVGTSFKVMADTLFAKVGVADDRMTYKVFREVFGPFLATAYDEHDDGSDASFVEQYVDGHEPEIKSKILVLYERHHLRILWLLLYFQLNAIVFLFKWHQYPVDPALGYGLKVARACAQVCMLNFVIVLLPMCRSIVQVMKRSVLLWHMIPFDDHIEFHKIVGTTLLTAGLVHTGAHVSNMLHLYCLATPAQIRASIFVTHNVSMFASGTTPPFTDMVSSVPVWTGVILLVITCISFPLAAIPKFRQGKFNLFWYSHMLFFPFLLVGCLHGLAGWLATPTSFFWIAPPLALYLLERRLRYAKVFTTPLQIVRARMLDGVVALYIEKPKRFHYRPGMYLYLNVPKLSSHEWHPFTISSAPGDQYLSVHIRNSGDWTNALHDLIHRVHRGEVAYPSVFIDGPVGAPTQDYHRFKTIVMIGGGIGVTPFASILKDVVHLWDEYRCLNCQHVRHPRSFRIQKMYFHWVTRGQESLGWFQHTMNQIADMDKDNVIEVHQYLSTVKSTDKSFPQLKMIQAVVHDATGRDVVSGLINSKQMTHFGRPNWDAVFHNLTRKHRGEEVGVFFCGPHALDKVLQEMCLKYSSEPDTGGVYFDYHSEKFA</sequence>
<keyword evidence="6" id="KW-0521">NADP</keyword>
<evidence type="ECO:0000256" key="8">
    <source>
        <dbReference type="ARBA" id="ARBA00023002"/>
    </source>
</evidence>
<dbReference type="InterPro" id="IPR002048">
    <property type="entry name" value="EF_hand_dom"/>
</dbReference>
<feature type="transmembrane region" description="Helical" evidence="10">
    <location>
        <begin position="539"/>
        <end position="558"/>
    </location>
</feature>
<evidence type="ECO:0000256" key="6">
    <source>
        <dbReference type="ARBA" id="ARBA00022857"/>
    </source>
</evidence>
<dbReference type="InterPro" id="IPR050369">
    <property type="entry name" value="RBOH/FRE"/>
</dbReference>
<evidence type="ECO:0000256" key="4">
    <source>
        <dbReference type="ARBA" id="ARBA00022723"/>
    </source>
</evidence>
<keyword evidence="4" id="KW-0479">Metal-binding</keyword>
<dbReference type="InterPro" id="IPR017938">
    <property type="entry name" value="Riboflavin_synthase-like_b-brl"/>
</dbReference>
<dbReference type="SFLD" id="SFLDG01169">
    <property type="entry name" value="NADPH_oxidase_subgroup_(NOX)"/>
    <property type="match status" value="1"/>
</dbReference>
<dbReference type="FunFam" id="2.40.30.10:FF:000059">
    <property type="entry name" value="dual oxidase isoform X1"/>
    <property type="match status" value="1"/>
</dbReference>
<evidence type="ECO:0000256" key="1">
    <source>
        <dbReference type="ARBA" id="ARBA00004141"/>
    </source>
</evidence>
<evidence type="ECO:0008006" key="15">
    <source>
        <dbReference type="Google" id="ProtNLM"/>
    </source>
</evidence>
<dbReference type="Proteomes" id="UP000285060">
    <property type="component" value="Unassembled WGS sequence"/>
</dbReference>
<dbReference type="PANTHER" id="PTHR11972:SF153">
    <property type="entry name" value="SUPEROXIDE-GENERATING NADPH OXIDASE HEAVY CHAIN SUBUNIT A"/>
    <property type="match status" value="1"/>
</dbReference>
<dbReference type="CDD" id="cd06186">
    <property type="entry name" value="NOX_Duox_like_FAD_NADP"/>
    <property type="match status" value="1"/>
</dbReference>
<keyword evidence="7 10" id="KW-1133">Transmembrane helix</keyword>
<accession>A0A3R6WJS8</accession>
<dbReference type="EMBL" id="QUSY01000640">
    <property type="protein sequence ID" value="RHY28129.1"/>
    <property type="molecule type" value="Genomic_DNA"/>
</dbReference>
<dbReference type="Pfam" id="PF08022">
    <property type="entry name" value="FAD_binding_8"/>
    <property type="match status" value="1"/>
</dbReference>
<dbReference type="SUPFAM" id="SSF52343">
    <property type="entry name" value="Ferredoxin reductase-like, C-terminal NADP-linked domain"/>
    <property type="match status" value="1"/>
</dbReference>
<evidence type="ECO:0000256" key="3">
    <source>
        <dbReference type="ARBA" id="ARBA00022692"/>
    </source>
</evidence>
<dbReference type="GO" id="GO:0042742">
    <property type="term" value="P:defense response to bacterium"/>
    <property type="evidence" value="ECO:0007669"/>
    <property type="project" value="UniProtKB-ARBA"/>
</dbReference>
<evidence type="ECO:0000256" key="10">
    <source>
        <dbReference type="SAM" id="Phobius"/>
    </source>
</evidence>
<dbReference type="InterPro" id="IPR013121">
    <property type="entry name" value="Fe_red_NAD-bd_6"/>
</dbReference>
<name>A0A3R6WJS8_9STRA</name>
<dbReference type="InterPro" id="IPR013130">
    <property type="entry name" value="Fe3_Rdtase_TM_dom"/>
</dbReference>
<dbReference type="InterPro" id="IPR000778">
    <property type="entry name" value="Cyt_b245_heavy_chain"/>
</dbReference>
<keyword evidence="2" id="KW-0285">Flavoprotein</keyword>